<feature type="non-terminal residue" evidence="1">
    <location>
        <position position="1"/>
    </location>
</feature>
<dbReference type="AlphaFoldDB" id="T1BYD3"/>
<evidence type="ECO:0000313" key="1">
    <source>
        <dbReference type="EMBL" id="EQD78131.1"/>
    </source>
</evidence>
<accession>T1BYD3</accession>
<protein>
    <submittedName>
        <fullName evidence="1">NAD(+) kinase</fullName>
    </submittedName>
</protein>
<dbReference type="GO" id="GO:0006741">
    <property type="term" value="P:NADP+ biosynthetic process"/>
    <property type="evidence" value="ECO:0007669"/>
    <property type="project" value="TreeGrafter"/>
</dbReference>
<dbReference type="InterPro" id="IPR017438">
    <property type="entry name" value="ATP-NAD_kinase_N"/>
</dbReference>
<dbReference type="GO" id="GO:0003951">
    <property type="term" value="F:NAD+ kinase activity"/>
    <property type="evidence" value="ECO:0007669"/>
    <property type="project" value="InterPro"/>
</dbReference>
<name>T1BYD3_9ZZZZ</name>
<keyword evidence="1" id="KW-0808">Transferase</keyword>
<reference evidence="1" key="2">
    <citation type="journal article" date="2014" name="ISME J.">
        <title>Microbial stratification in low pH oxic and suboxic macroscopic growths along an acid mine drainage.</title>
        <authorList>
            <person name="Mendez-Garcia C."/>
            <person name="Mesa V."/>
            <person name="Sprenger R.R."/>
            <person name="Richter M."/>
            <person name="Diez M.S."/>
            <person name="Solano J."/>
            <person name="Bargiela R."/>
            <person name="Golyshina O.V."/>
            <person name="Manteca A."/>
            <person name="Ramos J.L."/>
            <person name="Gallego J.R."/>
            <person name="Llorente I."/>
            <person name="Martins Dos Santos V.A."/>
            <person name="Jensen O.N."/>
            <person name="Pelaez A.I."/>
            <person name="Sanchez J."/>
            <person name="Ferrer M."/>
        </authorList>
    </citation>
    <scope>NUCLEOTIDE SEQUENCE</scope>
</reference>
<dbReference type="SUPFAM" id="SSF111331">
    <property type="entry name" value="NAD kinase/diacylglycerol kinase-like"/>
    <property type="match status" value="1"/>
</dbReference>
<comment type="caution">
    <text evidence="1">The sequence shown here is derived from an EMBL/GenBank/DDBJ whole genome shotgun (WGS) entry which is preliminary data.</text>
</comment>
<dbReference type="Gene3D" id="2.60.200.30">
    <property type="entry name" value="Probable inorganic polyphosphate/atp-NAD kinase, domain 2"/>
    <property type="match status" value="1"/>
</dbReference>
<dbReference type="InterPro" id="IPR017437">
    <property type="entry name" value="ATP-NAD_kinase_PpnK-typ_C"/>
</dbReference>
<proteinExistence type="predicted"/>
<dbReference type="GO" id="GO:0019674">
    <property type="term" value="P:NAD+ metabolic process"/>
    <property type="evidence" value="ECO:0007669"/>
    <property type="project" value="InterPro"/>
</dbReference>
<organism evidence="1">
    <name type="scientific">mine drainage metagenome</name>
    <dbReference type="NCBI Taxonomy" id="410659"/>
    <lineage>
        <taxon>unclassified sequences</taxon>
        <taxon>metagenomes</taxon>
        <taxon>ecological metagenomes</taxon>
    </lineage>
</organism>
<dbReference type="EMBL" id="AUZX01001793">
    <property type="protein sequence ID" value="EQD78131.1"/>
    <property type="molecule type" value="Genomic_DNA"/>
</dbReference>
<sequence>GATATALALNDIVLQKFATGRMLDFETRVAGNYVNTHAGDGIVVASATGSTAYALSCGGPIIEPQLDIVVLAPICPHTLSDRPIVVSGGSDIEIRLLERPDTRAQITCDGVVLGSMVPGERLQIRRAAERITLLHPPGYDYFRLLRSKLHWGRGNAER</sequence>
<reference evidence="1" key="1">
    <citation type="submission" date="2013-08" db="EMBL/GenBank/DDBJ databases">
        <authorList>
            <person name="Mendez C."/>
            <person name="Richter M."/>
            <person name="Ferrer M."/>
            <person name="Sanchez J."/>
        </authorList>
    </citation>
    <scope>NUCLEOTIDE SEQUENCE</scope>
</reference>
<dbReference type="PANTHER" id="PTHR20275:SF0">
    <property type="entry name" value="NAD KINASE"/>
    <property type="match status" value="1"/>
</dbReference>
<dbReference type="InterPro" id="IPR016064">
    <property type="entry name" value="NAD/diacylglycerol_kinase_sf"/>
</dbReference>
<dbReference type="Gene3D" id="3.40.50.10330">
    <property type="entry name" value="Probable inorganic polyphosphate/atp-NAD kinase, domain 1"/>
    <property type="match status" value="1"/>
</dbReference>
<gene>
    <name evidence="1" type="ORF">B1A_02411</name>
</gene>
<dbReference type="PANTHER" id="PTHR20275">
    <property type="entry name" value="NAD KINASE"/>
    <property type="match status" value="1"/>
</dbReference>
<dbReference type="Pfam" id="PF20143">
    <property type="entry name" value="NAD_kinase_C"/>
    <property type="match status" value="1"/>
</dbReference>
<keyword evidence="1" id="KW-0418">Kinase</keyword>